<feature type="compositionally biased region" description="Low complexity" evidence="1">
    <location>
        <begin position="115"/>
        <end position="133"/>
    </location>
</feature>
<accession>A0A340XLW3</accession>
<dbReference type="Proteomes" id="UP000265300">
    <property type="component" value="Unplaced"/>
</dbReference>
<evidence type="ECO:0000256" key="1">
    <source>
        <dbReference type="SAM" id="MobiDB-lite"/>
    </source>
</evidence>
<reference evidence="3" key="1">
    <citation type="submission" date="2025-08" db="UniProtKB">
        <authorList>
            <consortium name="RefSeq"/>
        </authorList>
    </citation>
    <scope>IDENTIFICATION</scope>
</reference>
<keyword evidence="2" id="KW-1185">Reference proteome</keyword>
<evidence type="ECO:0000313" key="2">
    <source>
        <dbReference type="Proteomes" id="UP000265300"/>
    </source>
</evidence>
<dbReference type="GeneID" id="103079697"/>
<gene>
    <name evidence="3" type="primary">LOC103079697</name>
</gene>
<name>A0A340XLW3_LIPVE</name>
<dbReference type="AlphaFoldDB" id="A0A340XLW3"/>
<dbReference type="STRING" id="118797.A0A340XLW3"/>
<proteinExistence type="predicted"/>
<feature type="compositionally biased region" description="Basic and acidic residues" evidence="1">
    <location>
        <begin position="151"/>
        <end position="164"/>
    </location>
</feature>
<organism evidence="2 3">
    <name type="scientific">Lipotes vexillifer</name>
    <name type="common">Yangtze river dolphin</name>
    <dbReference type="NCBI Taxonomy" id="118797"/>
    <lineage>
        <taxon>Eukaryota</taxon>
        <taxon>Metazoa</taxon>
        <taxon>Chordata</taxon>
        <taxon>Craniata</taxon>
        <taxon>Vertebrata</taxon>
        <taxon>Euteleostomi</taxon>
        <taxon>Mammalia</taxon>
        <taxon>Eutheria</taxon>
        <taxon>Laurasiatheria</taxon>
        <taxon>Artiodactyla</taxon>
        <taxon>Whippomorpha</taxon>
        <taxon>Cetacea</taxon>
        <taxon>Odontoceti</taxon>
        <taxon>Lipotidae</taxon>
        <taxon>Lipotes</taxon>
    </lineage>
</organism>
<dbReference type="KEGG" id="lve:103079697"/>
<evidence type="ECO:0000313" key="3">
    <source>
        <dbReference type="RefSeq" id="XP_007460010.1"/>
    </source>
</evidence>
<dbReference type="RefSeq" id="XP_007460010.1">
    <property type="nucleotide sequence ID" value="XM_007459948.1"/>
</dbReference>
<dbReference type="OrthoDB" id="9482075at2759"/>
<feature type="region of interest" description="Disordered" evidence="1">
    <location>
        <begin position="114"/>
        <end position="164"/>
    </location>
</feature>
<sequence>MVCNQVTVKITPPEHRLSPGASWRRAPVEERPDPCAKETVLQALSRCKKGERKFDGPLWFETAEPRPSAFRPLTKNGVVPSFVPRPGPLDRRLRACSYNVCKEEAVPGPEVQPCGSAAHPAAATASPQGADAQLDCCEKMQPPRGLGQSSRAREEHESAHAQSI</sequence>
<protein>
    <submittedName>
        <fullName evidence="3">POM121-like protein 12-like</fullName>
    </submittedName>
</protein>
<dbReference type="InParanoid" id="A0A340XLW3"/>
<dbReference type="Pfam" id="PF15229">
    <property type="entry name" value="POM121"/>
    <property type="match status" value="1"/>
</dbReference>